<organism evidence="7 8">
    <name type="scientific">Candidatus Nomurabacteria bacterium RIFCSPHIGHO2_01_FULL_42_16</name>
    <dbReference type="NCBI Taxonomy" id="1801743"/>
    <lineage>
        <taxon>Bacteria</taxon>
        <taxon>Candidatus Nomuraibacteriota</taxon>
    </lineage>
</organism>
<keyword evidence="4" id="KW-0479">Metal-binding</keyword>
<feature type="binding site" evidence="4">
    <location>
        <position position="378"/>
    </location>
    <ligand>
        <name>Zn(2+)</name>
        <dbReference type="ChEBI" id="CHEBI:29105"/>
    </ligand>
</feature>
<proteinExistence type="inferred from homology"/>
<accession>A0A1F6VI52</accession>
<name>A0A1F6VI52_9BACT</name>
<feature type="domain" description="tRNA-guanine(15) transglycosylase-like" evidence="6">
    <location>
        <begin position="136"/>
        <end position="456"/>
    </location>
</feature>
<evidence type="ECO:0000256" key="5">
    <source>
        <dbReference type="SAM" id="MobiDB-lite"/>
    </source>
</evidence>
<dbReference type="Pfam" id="PF01702">
    <property type="entry name" value="TGT"/>
    <property type="match status" value="2"/>
</dbReference>
<dbReference type="GO" id="GO:0008479">
    <property type="term" value="F:tRNA-guanosine(34) queuine transglycosylase activity"/>
    <property type="evidence" value="ECO:0007669"/>
    <property type="project" value="UniProtKB-UniRule"/>
</dbReference>
<feature type="binding site" evidence="4">
    <location>
        <position position="252"/>
    </location>
    <ligand>
        <name>substrate</name>
    </ligand>
</feature>
<feature type="compositionally biased region" description="Basic and acidic residues" evidence="5">
    <location>
        <begin position="210"/>
        <end position="226"/>
    </location>
</feature>
<dbReference type="PANTHER" id="PTHR46499">
    <property type="entry name" value="QUEUINE TRNA-RIBOSYLTRANSFERASE"/>
    <property type="match status" value="1"/>
</dbReference>
<evidence type="ECO:0000256" key="3">
    <source>
        <dbReference type="ARBA" id="ARBA00022694"/>
    </source>
</evidence>
<dbReference type="HAMAP" id="MF_00168">
    <property type="entry name" value="Q_tRNA_Tgt"/>
    <property type="match status" value="1"/>
</dbReference>
<dbReference type="InterPro" id="IPR004803">
    <property type="entry name" value="TGT"/>
</dbReference>
<dbReference type="NCBIfam" id="TIGR00449">
    <property type="entry name" value="tgt_general"/>
    <property type="match status" value="2"/>
</dbReference>
<feature type="binding site" evidence="4">
    <location>
        <position position="291"/>
    </location>
    <ligand>
        <name>substrate</name>
    </ligand>
</feature>
<dbReference type="InterPro" id="IPR050076">
    <property type="entry name" value="ArchSynthase1/Queuine_TRR"/>
</dbReference>
<gene>
    <name evidence="4" type="primary">tgt</name>
    <name evidence="7" type="ORF">A2824_00900</name>
</gene>
<evidence type="ECO:0000313" key="7">
    <source>
        <dbReference type="EMBL" id="OGI69304.1"/>
    </source>
</evidence>
<dbReference type="InterPro" id="IPR036511">
    <property type="entry name" value="TGT-like_sf"/>
</dbReference>
<keyword evidence="2 4" id="KW-0808">Transferase</keyword>
<comment type="cofactor">
    <cofactor evidence="4">
        <name>Zn(2+)</name>
        <dbReference type="ChEBI" id="CHEBI:29105"/>
    </cofactor>
    <text evidence="4">Binds 1 zinc ion per subunit.</text>
</comment>
<comment type="subunit">
    <text evidence="4">Homodimer. Within each dimer, one monomer is responsible for RNA recognition and catalysis, while the other monomer binds to the replacement base PreQ1.</text>
</comment>
<dbReference type="Proteomes" id="UP000178059">
    <property type="component" value="Unassembled WGS sequence"/>
</dbReference>
<dbReference type="AlphaFoldDB" id="A0A1F6VI52"/>
<dbReference type="PANTHER" id="PTHR46499:SF1">
    <property type="entry name" value="QUEUINE TRNA-RIBOSYLTRANSFERASE"/>
    <property type="match status" value="1"/>
</dbReference>
<keyword evidence="4" id="KW-0671">Queuosine biosynthesis</keyword>
<keyword evidence="1 4" id="KW-0328">Glycosyltransferase</keyword>
<dbReference type="STRING" id="1801743.A2824_00900"/>
<evidence type="ECO:0000256" key="1">
    <source>
        <dbReference type="ARBA" id="ARBA00022676"/>
    </source>
</evidence>
<dbReference type="GO" id="GO:0008616">
    <property type="term" value="P:tRNA queuosine(34) biosynthetic process"/>
    <property type="evidence" value="ECO:0007669"/>
    <property type="project" value="UniProtKB-UniRule"/>
</dbReference>
<feature type="region of interest" description="RNA binding" evidence="4">
    <location>
        <begin position="319"/>
        <end position="325"/>
    </location>
</feature>
<feature type="binding site" evidence="4">
    <location>
        <position position="376"/>
    </location>
    <ligand>
        <name>Zn(2+)</name>
        <dbReference type="ChEBI" id="CHEBI:29105"/>
    </ligand>
</feature>
<evidence type="ECO:0000256" key="4">
    <source>
        <dbReference type="HAMAP-Rule" id="MF_00168"/>
    </source>
</evidence>
<comment type="function">
    <text evidence="4">Catalyzes the base-exchange of a guanine (G) residue with the queuine precursor 7-aminomethyl-7-deazaguanine (PreQ1) at position 34 (anticodon wobble position) in tRNAs with GU(N) anticodons (tRNA-Asp, -Asn, -His and -Tyr). Catalysis occurs through a double-displacement mechanism. The nucleophile active site attacks the C1' of nucleotide 34 to detach the guanine base from the RNA, forming a covalent enzyme-RNA intermediate. The proton acceptor active site deprotonates the incoming PreQ1, allowing a nucleophilic attack on the C1' of the ribose to form the product. After dissociation, two additional enzymatic reactions on the tRNA convert PreQ1 to queuine (Q), resulting in the hypermodified nucleoside queuosine (7-(((4,5-cis-dihydroxy-2-cyclopenten-1-yl)amino)methyl)-7-deazaguanosine).</text>
</comment>
<dbReference type="GO" id="GO:0046872">
    <property type="term" value="F:metal ion binding"/>
    <property type="evidence" value="ECO:0007669"/>
    <property type="project" value="UniProtKB-KW"/>
</dbReference>
<feature type="active site" description="Proton acceptor" evidence="4">
    <location>
        <position position="93"/>
    </location>
</feature>
<comment type="catalytic activity">
    <reaction evidence="4">
        <text>7-aminomethyl-7-carbaguanine + guanosine(34) in tRNA = 7-aminomethyl-7-carbaguanosine(34) in tRNA + guanine</text>
        <dbReference type="Rhea" id="RHEA:24104"/>
        <dbReference type="Rhea" id="RHEA-COMP:10341"/>
        <dbReference type="Rhea" id="RHEA-COMP:10342"/>
        <dbReference type="ChEBI" id="CHEBI:16235"/>
        <dbReference type="ChEBI" id="CHEBI:58703"/>
        <dbReference type="ChEBI" id="CHEBI:74269"/>
        <dbReference type="ChEBI" id="CHEBI:82833"/>
        <dbReference type="EC" id="2.4.2.29"/>
    </reaction>
</comment>
<dbReference type="GO" id="GO:0005737">
    <property type="term" value="C:cytoplasm"/>
    <property type="evidence" value="ECO:0007669"/>
    <property type="project" value="TreeGrafter"/>
</dbReference>
<dbReference type="EMBL" id="MFTT01000028">
    <property type="protein sequence ID" value="OGI69304.1"/>
    <property type="molecule type" value="Genomic_DNA"/>
</dbReference>
<comment type="caution">
    <text evidence="7">The sequence shown here is derived from an EMBL/GenBank/DDBJ whole genome shotgun (WGS) entry which is preliminary data.</text>
</comment>
<feature type="binding site" evidence="4">
    <location>
        <position position="381"/>
    </location>
    <ligand>
        <name>Zn(2+)</name>
        <dbReference type="ChEBI" id="CHEBI:29105"/>
    </ligand>
</feature>
<reference evidence="7 8" key="1">
    <citation type="journal article" date="2016" name="Nat. Commun.">
        <title>Thousands of microbial genomes shed light on interconnected biogeochemical processes in an aquifer system.</title>
        <authorList>
            <person name="Anantharaman K."/>
            <person name="Brown C.T."/>
            <person name="Hug L.A."/>
            <person name="Sharon I."/>
            <person name="Castelle C.J."/>
            <person name="Probst A.J."/>
            <person name="Thomas B.C."/>
            <person name="Singh A."/>
            <person name="Wilkins M.J."/>
            <person name="Karaoz U."/>
            <person name="Brodie E.L."/>
            <person name="Williams K.H."/>
            <person name="Hubbard S.S."/>
            <person name="Banfield J.F."/>
        </authorList>
    </citation>
    <scope>NUCLEOTIDE SEQUENCE [LARGE SCALE GENOMIC DNA]</scope>
</reference>
<dbReference type="InterPro" id="IPR002616">
    <property type="entry name" value="tRNA_ribo_trans-like"/>
</dbReference>
<keyword evidence="3 4" id="KW-0819">tRNA processing</keyword>
<protein>
    <recommendedName>
        <fullName evidence="4">Queuine tRNA-ribosyltransferase</fullName>
        <ecNumber evidence="4">2.4.2.29</ecNumber>
    </recommendedName>
    <alternativeName>
        <fullName evidence="4">Guanine insertion enzyme</fullName>
    </alternativeName>
    <alternativeName>
        <fullName evidence="4">tRNA-guanine transglycosylase</fullName>
    </alternativeName>
</protein>
<dbReference type="UniPathway" id="UPA00392"/>
<comment type="similarity">
    <text evidence="4">Belongs to the queuine tRNA-ribosyltransferase family.</text>
</comment>
<feature type="active site" description="Nucleophile" evidence="4">
    <location>
        <position position="338"/>
    </location>
</feature>
<feature type="domain" description="tRNA-guanine(15) transglycosylase-like" evidence="6">
    <location>
        <begin position="16"/>
        <end position="109"/>
    </location>
</feature>
<feature type="binding site" evidence="4">
    <location>
        <begin position="93"/>
        <end position="97"/>
    </location>
    <ligand>
        <name>substrate</name>
    </ligand>
</feature>
<dbReference type="Gene3D" id="3.20.20.105">
    <property type="entry name" value="Queuine tRNA-ribosyltransferase-like"/>
    <property type="match status" value="1"/>
</dbReference>
<feature type="binding site" evidence="4">
    <location>
        <position position="423"/>
    </location>
    <ligand>
        <name>Zn(2+)</name>
        <dbReference type="ChEBI" id="CHEBI:29105"/>
    </ligand>
</feature>
<evidence type="ECO:0000256" key="2">
    <source>
        <dbReference type="ARBA" id="ARBA00022679"/>
    </source>
</evidence>
<evidence type="ECO:0000313" key="8">
    <source>
        <dbReference type="Proteomes" id="UP000178059"/>
    </source>
</evidence>
<sequence>MKFNFKIEKKLEGTLARAGILNTPHGAIETPAFVAVGTKATVKALTPEQIKDLGAQVVLANTYHLYLQPGDEIVKKAGGLGKFMNWQGPTMTDSGGFQVFSLGAAFGLKLSKIQKLELDRVQLQHGEMETEEPIVKLAKIDEGGVTFKSVIDGSSHRFTPERSMEIQANLGADIIFAFDECTAPDAPYEYQREAMERTHHWAIRSLTKHHELASQKNADKTQKNAERGLSPAPQDGGTVPAMHDQALFGIVQGGRHKDLREESAKILSEMRIDGPRPEDDKVGFSGFGIGGSFDKEDMYTVVEWVNKILPEEKPRHLLGIGEPEDLFGGIENGCDLFDCVAPTRIARNGTLYTKHGKINILNAKYRNDLSLIEDDCECYVCGQGDSLPEREGVSLTSTKYSRAYLAHLFRSKEILASTLASIHNLYFIVNLVKKIRQSILDGNFFEFKEKFLREFKK</sequence>
<dbReference type="SUPFAM" id="SSF51713">
    <property type="entry name" value="tRNA-guanine transglycosylase"/>
    <property type="match status" value="1"/>
</dbReference>
<feature type="region of interest" description="Disordered" evidence="5">
    <location>
        <begin position="210"/>
        <end position="236"/>
    </location>
</feature>
<comment type="pathway">
    <text evidence="4">tRNA modification; tRNA-queuosine biosynthesis.</text>
</comment>
<evidence type="ECO:0000259" key="6">
    <source>
        <dbReference type="Pfam" id="PF01702"/>
    </source>
</evidence>
<feature type="region of interest" description="RNA binding; important for wobble base 34 recognition" evidence="4">
    <location>
        <begin position="343"/>
        <end position="347"/>
    </location>
</feature>
<keyword evidence="4" id="KW-0862">Zinc</keyword>
<dbReference type="EC" id="2.4.2.29" evidence="4"/>
<feature type="binding site" evidence="4">
    <location>
        <position position="179"/>
    </location>
    <ligand>
        <name>substrate</name>
    </ligand>
</feature>